<dbReference type="NCBIfam" id="TIGR00010">
    <property type="entry name" value="YchF/TatD family DNA exonuclease"/>
    <property type="match status" value="1"/>
</dbReference>
<dbReference type="Pfam" id="PF01026">
    <property type="entry name" value="TatD_DNase"/>
    <property type="match status" value="1"/>
</dbReference>
<gene>
    <name evidence="4" type="ORF">M3M28_04310</name>
</gene>
<sequence>MTVSQHPRKRDATAEHGQRRDLRYPDVPEALAVPSYDNHTHLEIEDGEAGLELAEHLELAAQAGVVGAITVGGDLPSSRWQVEAANAHERLLAAVAIHPNEAPRYAEAGELDEGLAEIARLAQDARVAAIGETGLDYFRTSGDEALRAQHASFEGHIDIAKRERLPMQIHDRDAHDDVVALLRRVGAPEGTVFHCFSGGPELAQIAGDEGWYCSFAGNITFKNAQLLRDALQVVPRERILVETDAPFLTPVPFRGRPNAPYLIPVTIRFMAAELGVDAEELAAQIASNTLDLYGPFGVEARASWRAARRG</sequence>
<dbReference type="InterPro" id="IPR032466">
    <property type="entry name" value="Metal_Hydrolase"/>
</dbReference>
<feature type="region of interest" description="Disordered" evidence="3">
    <location>
        <begin position="1"/>
        <end position="24"/>
    </location>
</feature>
<evidence type="ECO:0000256" key="2">
    <source>
        <dbReference type="ARBA" id="ARBA00022801"/>
    </source>
</evidence>
<dbReference type="PANTHER" id="PTHR46124:SF2">
    <property type="entry name" value="D-AMINOACYL-TRNA DEACYLASE"/>
    <property type="match status" value="1"/>
</dbReference>
<proteinExistence type="predicted"/>
<feature type="compositionally biased region" description="Basic and acidic residues" evidence="3">
    <location>
        <begin position="10"/>
        <end position="24"/>
    </location>
</feature>
<dbReference type="SUPFAM" id="SSF51556">
    <property type="entry name" value="Metallo-dependent hydrolases"/>
    <property type="match status" value="1"/>
</dbReference>
<organism evidence="4">
    <name type="scientific">Gulosibacter sediminis</name>
    <dbReference type="NCBI Taxonomy" id="1729695"/>
    <lineage>
        <taxon>Bacteria</taxon>
        <taxon>Bacillati</taxon>
        <taxon>Actinomycetota</taxon>
        <taxon>Actinomycetes</taxon>
        <taxon>Micrococcales</taxon>
        <taxon>Microbacteriaceae</taxon>
        <taxon>Gulosibacter</taxon>
    </lineage>
</organism>
<dbReference type="PROSITE" id="PS01090">
    <property type="entry name" value="TATD_2"/>
    <property type="match status" value="1"/>
</dbReference>
<reference evidence="4" key="1">
    <citation type="submission" date="2022-05" db="EMBL/GenBank/DDBJ databases">
        <title>Complete genome sequence of toluene-degrading Gulosibacter sediminis strain ACHW.36C.</title>
        <authorList>
            <person name="Wai A.C."/>
            <person name="Lai G.K."/>
            <person name="Griffin S.D."/>
            <person name="Leung F.C."/>
        </authorList>
    </citation>
    <scope>NUCLEOTIDE SEQUENCE [LARGE SCALE GENOMIC DNA]</scope>
    <source>
        <strain evidence="4">ACHW.36C</strain>
    </source>
</reference>
<dbReference type="InterPro" id="IPR001130">
    <property type="entry name" value="TatD-like"/>
</dbReference>
<dbReference type="CDD" id="cd01310">
    <property type="entry name" value="TatD_DNAse"/>
    <property type="match status" value="1"/>
</dbReference>
<evidence type="ECO:0000313" key="4">
    <source>
        <dbReference type="EMBL" id="UQN15682.1"/>
    </source>
</evidence>
<dbReference type="Gene3D" id="3.20.20.140">
    <property type="entry name" value="Metal-dependent hydrolases"/>
    <property type="match status" value="1"/>
</dbReference>
<keyword evidence="2 4" id="KW-0378">Hydrolase</keyword>
<name>A0ABY4N2J2_9MICO</name>
<dbReference type="PROSITE" id="PS01091">
    <property type="entry name" value="TATD_3"/>
    <property type="match status" value="1"/>
</dbReference>
<dbReference type="InterPro" id="IPR015991">
    <property type="entry name" value="TatD/YcfH-like"/>
</dbReference>
<keyword evidence="1" id="KW-0479">Metal-binding</keyword>
<dbReference type="EMBL" id="CP097160">
    <property type="protein sequence ID" value="UQN15682.1"/>
    <property type="molecule type" value="Genomic_DNA"/>
</dbReference>
<accession>A0ABY4N2J2</accession>
<evidence type="ECO:0000256" key="3">
    <source>
        <dbReference type="SAM" id="MobiDB-lite"/>
    </source>
</evidence>
<dbReference type="InterPro" id="IPR018228">
    <property type="entry name" value="DNase_TatD-rel_CS"/>
</dbReference>
<dbReference type="GO" id="GO:0016787">
    <property type="term" value="F:hydrolase activity"/>
    <property type="evidence" value="ECO:0007669"/>
    <property type="project" value="UniProtKB-KW"/>
</dbReference>
<protein>
    <submittedName>
        <fullName evidence="4">TatD family hydrolase</fullName>
    </submittedName>
</protein>
<evidence type="ECO:0000256" key="1">
    <source>
        <dbReference type="ARBA" id="ARBA00022723"/>
    </source>
</evidence>
<dbReference type="PANTHER" id="PTHR46124">
    <property type="entry name" value="D-AMINOACYL-TRNA DEACYLASE"/>
    <property type="match status" value="1"/>
</dbReference>
<dbReference type="PIRSF" id="PIRSF005902">
    <property type="entry name" value="DNase_TatD"/>
    <property type="match status" value="1"/>
</dbReference>